<dbReference type="Proteomes" id="UP000683360">
    <property type="component" value="Unassembled WGS sequence"/>
</dbReference>
<feature type="transmembrane region" description="Helical" evidence="1">
    <location>
        <begin position="597"/>
        <end position="614"/>
    </location>
</feature>
<protein>
    <submittedName>
        <fullName evidence="2">Uncharacterized protein</fullName>
    </submittedName>
</protein>
<organism evidence="2 3">
    <name type="scientific">Mytilus edulis</name>
    <name type="common">Blue mussel</name>
    <dbReference type="NCBI Taxonomy" id="6550"/>
    <lineage>
        <taxon>Eukaryota</taxon>
        <taxon>Metazoa</taxon>
        <taxon>Spiralia</taxon>
        <taxon>Lophotrochozoa</taxon>
        <taxon>Mollusca</taxon>
        <taxon>Bivalvia</taxon>
        <taxon>Autobranchia</taxon>
        <taxon>Pteriomorphia</taxon>
        <taxon>Mytilida</taxon>
        <taxon>Mytiloidea</taxon>
        <taxon>Mytilidae</taxon>
        <taxon>Mytilinae</taxon>
        <taxon>Mytilus</taxon>
    </lineage>
</organism>
<evidence type="ECO:0000313" key="3">
    <source>
        <dbReference type="Proteomes" id="UP000683360"/>
    </source>
</evidence>
<sequence length="616" mass="68785">MIAEFFTQFCKQKEELQAVTFCLKNSSKGVDAINRCSSPYMYDLTYIFSDICEKTTKLTTMLRCVLSVIKIANCSGTFSRNYEQLLKLRIEETPYCENQSAQMWRICFIAFSIVDMTNSLPTTSSPRPDPLTCTDCCDLQLCMGLDSGPLSTSTGDFTDKLCSKTNIAIMPTCFTKHNLQNCSYMKKLVSVIPSSDKMAEGFVELCKQKEGMKAVSSCLTNSSIGSEDLNRCQIPYMNAMRDTNSNVCETISTMSQCVLSLLKTTNCSHNIGINYEQSMELQKEKYSFCANASAQMYNVLYIVIIMNICLIALTILDRTLSLPTTSSTILERTQPLPTTSSTMNLTCTDCCDLLSCMGLDVILPSTNASYITDKLCSLYQVSRFIFTDLLKMVFFWADSVLYAVNICLIAFSIVDITHSLPTAPITLDDKCTDCCDLLSCMGLDHAQPNTNASDITDMLCSKTNIAIMPTCYTKHNLNHCSYMKKMVSKIPSTDKMADGYTQFCNHKEEMKALSSCLINSGIALDVYHRCTVPYTNGMKDKDSDVCETIDTNTRCVLTLIKTTNCSDIIGTNYEQSMKLQKQNNPFCTNASAQMCNVLYLVIISLMLIWNKIALKI</sequence>
<feature type="transmembrane region" description="Helical" evidence="1">
    <location>
        <begin position="393"/>
        <end position="414"/>
    </location>
</feature>
<feature type="transmembrane region" description="Helical" evidence="1">
    <location>
        <begin position="296"/>
        <end position="316"/>
    </location>
</feature>
<evidence type="ECO:0000256" key="1">
    <source>
        <dbReference type="SAM" id="Phobius"/>
    </source>
</evidence>
<keyword evidence="1" id="KW-0472">Membrane</keyword>
<dbReference type="EMBL" id="CAJPWZ010000469">
    <property type="protein sequence ID" value="CAG2194040.1"/>
    <property type="molecule type" value="Genomic_DNA"/>
</dbReference>
<proteinExistence type="predicted"/>
<dbReference type="OrthoDB" id="6089840at2759"/>
<keyword evidence="1" id="KW-0812">Transmembrane</keyword>
<evidence type="ECO:0000313" key="2">
    <source>
        <dbReference type="EMBL" id="CAG2194040.1"/>
    </source>
</evidence>
<name>A0A8S3QAY0_MYTED</name>
<reference evidence="2" key="1">
    <citation type="submission" date="2021-03" db="EMBL/GenBank/DDBJ databases">
        <authorList>
            <person name="Bekaert M."/>
        </authorList>
    </citation>
    <scope>NUCLEOTIDE SEQUENCE</scope>
</reference>
<comment type="caution">
    <text evidence="2">The sequence shown here is derived from an EMBL/GenBank/DDBJ whole genome shotgun (WGS) entry which is preliminary data.</text>
</comment>
<dbReference type="AlphaFoldDB" id="A0A8S3QAY0"/>
<gene>
    <name evidence="2" type="ORF">MEDL_9068</name>
</gene>
<accession>A0A8S3QAY0</accession>
<keyword evidence="1" id="KW-1133">Transmembrane helix</keyword>
<keyword evidence="3" id="KW-1185">Reference proteome</keyword>